<evidence type="ECO:0000313" key="5">
    <source>
        <dbReference type="Ensembl" id="ENSLACP00000007495.1"/>
    </source>
</evidence>
<dbReference type="EMBL" id="AFYH01233816">
    <property type="status" value="NOT_ANNOTATED_CDS"/>
    <property type="molecule type" value="Genomic_DNA"/>
</dbReference>
<reference evidence="5" key="3">
    <citation type="submission" date="2025-09" db="UniProtKB">
        <authorList>
            <consortium name="Ensembl"/>
        </authorList>
    </citation>
    <scope>IDENTIFICATION</scope>
</reference>
<feature type="region of interest" description="Disordered" evidence="3">
    <location>
        <begin position="57"/>
        <end position="102"/>
    </location>
</feature>
<evidence type="ECO:0000313" key="6">
    <source>
        <dbReference type="Proteomes" id="UP000008672"/>
    </source>
</evidence>
<keyword evidence="6" id="KW-1185">Reference proteome</keyword>
<reference evidence="6" key="1">
    <citation type="submission" date="2011-08" db="EMBL/GenBank/DDBJ databases">
        <title>The draft genome of Latimeria chalumnae.</title>
        <authorList>
            <person name="Di Palma F."/>
            <person name="Alfoldi J."/>
            <person name="Johnson J."/>
            <person name="Berlin A."/>
            <person name="Gnerre S."/>
            <person name="Jaffe D."/>
            <person name="MacCallum I."/>
            <person name="Young S."/>
            <person name="Walker B.J."/>
            <person name="Lander E."/>
            <person name="Lindblad-Toh K."/>
        </authorList>
    </citation>
    <scope>NUCLEOTIDE SEQUENCE [LARGE SCALE GENOMIC DNA]</scope>
    <source>
        <strain evidence="6">Wild caught</strain>
    </source>
</reference>
<dbReference type="GO" id="GO:0042162">
    <property type="term" value="F:telomeric DNA binding"/>
    <property type="evidence" value="ECO:0007669"/>
    <property type="project" value="TreeGrafter"/>
</dbReference>
<dbReference type="GO" id="GO:0005737">
    <property type="term" value="C:cytoplasm"/>
    <property type="evidence" value="ECO:0007669"/>
    <property type="project" value="TreeGrafter"/>
</dbReference>
<dbReference type="GO" id="GO:0045727">
    <property type="term" value="P:positive regulation of translation"/>
    <property type="evidence" value="ECO:0007669"/>
    <property type="project" value="TreeGrafter"/>
</dbReference>
<feature type="compositionally biased region" description="Basic and acidic residues" evidence="3">
    <location>
        <begin position="304"/>
        <end position="320"/>
    </location>
</feature>
<dbReference type="PANTHER" id="PTHR13112">
    <property type="entry name" value="UPF3 REGULATOR OF NONSENSE TRANSCRIPTS-LIKE PROTEIN"/>
    <property type="match status" value="1"/>
</dbReference>
<dbReference type="AlphaFoldDB" id="H3ACX4"/>
<feature type="region of interest" description="Disordered" evidence="3">
    <location>
        <begin position="117"/>
        <end position="219"/>
    </location>
</feature>
<dbReference type="GeneTree" id="ENSGT00390000017146"/>
<feature type="compositionally biased region" description="Basic and acidic residues" evidence="3">
    <location>
        <begin position="117"/>
        <end position="151"/>
    </location>
</feature>
<dbReference type="GO" id="GO:0000184">
    <property type="term" value="P:nuclear-transcribed mRNA catabolic process, nonsense-mediated decay"/>
    <property type="evidence" value="ECO:0007669"/>
    <property type="project" value="InterPro"/>
</dbReference>
<dbReference type="PANTHER" id="PTHR13112:SF2">
    <property type="entry name" value="REGULATOR OF NONSENSE TRANSCRIPTS 3A"/>
    <property type="match status" value="1"/>
</dbReference>
<keyword evidence="2" id="KW-0539">Nucleus</keyword>
<evidence type="ECO:0000256" key="2">
    <source>
        <dbReference type="ARBA" id="ARBA00023242"/>
    </source>
</evidence>
<dbReference type="InterPro" id="IPR039722">
    <property type="entry name" value="Upf3"/>
</dbReference>
<accession>H3ACX4</accession>
<feature type="domain" description="UPF3" evidence="4">
    <location>
        <begin position="1"/>
        <end position="52"/>
    </location>
</feature>
<dbReference type="Pfam" id="PF03467">
    <property type="entry name" value="Smg4_UPF3"/>
    <property type="match status" value="1"/>
</dbReference>
<dbReference type="OMA" id="PKERHEE"/>
<dbReference type="Ensembl" id="ENSLACT00000007558.1">
    <property type="protein sequence ID" value="ENSLACP00000007495.1"/>
    <property type="gene ID" value="ENSLACG00000006645.1"/>
</dbReference>
<proteinExistence type="predicted"/>
<feature type="region of interest" description="Disordered" evidence="3">
    <location>
        <begin position="256"/>
        <end position="329"/>
    </location>
</feature>
<evidence type="ECO:0000256" key="1">
    <source>
        <dbReference type="ARBA" id="ARBA00004123"/>
    </source>
</evidence>
<sequence length="329" mass="39269">DPEYKKFLENYCADEEKINANPETLLGEIEAKTKELIAKRTTPLLEYIKNKKLEKQRIREEKREERRRRELEKKRLREEEKRKRREEERRKRKEAERQKKIAEKEIKIKTYEKCKEQLLKKPEKGEDQILEKQKEKGEEADIEEGKWEKKTGSASTKSKQSENASTEGKENGGCGVYTCRSQNESDKEQRDQERRFHEKEQDRQRCREDDNRKPRAHYEFDKFMRRREEEVKWGKGFNQERGKKTSHSYMFPIEAVDKLGKEEKSEDMGSKRERIRNKDRPAMQLYQPGARSRTRLGSGSKQYDCSRRSSEDSGERKYDGDISPGAGSE</sequence>
<organism evidence="5 6">
    <name type="scientific">Latimeria chalumnae</name>
    <name type="common">Coelacanth</name>
    <dbReference type="NCBI Taxonomy" id="7897"/>
    <lineage>
        <taxon>Eukaryota</taxon>
        <taxon>Metazoa</taxon>
        <taxon>Chordata</taxon>
        <taxon>Craniata</taxon>
        <taxon>Vertebrata</taxon>
        <taxon>Euteleostomi</taxon>
        <taxon>Coelacanthiformes</taxon>
        <taxon>Coelacanthidae</taxon>
        <taxon>Latimeria</taxon>
    </lineage>
</organism>
<protein>
    <submittedName>
        <fullName evidence="5">UPF3A regulator of nonsense mediated mRNA decay</fullName>
    </submittedName>
</protein>
<dbReference type="GO" id="GO:0005730">
    <property type="term" value="C:nucleolus"/>
    <property type="evidence" value="ECO:0007669"/>
    <property type="project" value="TreeGrafter"/>
</dbReference>
<feature type="compositionally biased region" description="Basic and acidic residues" evidence="3">
    <location>
        <begin position="183"/>
        <end position="219"/>
    </location>
</feature>
<dbReference type="InterPro" id="IPR005120">
    <property type="entry name" value="UPF3_dom"/>
</dbReference>
<feature type="compositionally biased region" description="Basic and acidic residues" evidence="3">
    <location>
        <begin position="256"/>
        <end position="281"/>
    </location>
</feature>
<gene>
    <name evidence="5" type="primary">UPF3A</name>
</gene>
<dbReference type="Proteomes" id="UP000008672">
    <property type="component" value="Unassembled WGS sequence"/>
</dbReference>
<name>H3ACX4_LATCH</name>
<comment type="subcellular location">
    <subcellularLocation>
        <location evidence="1">Nucleus</location>
    </subcellularLocation>
</comment>
<evidence type="ECO:0000259" key="4">
    <source>
        <dbReference type="Pfam" id="PF03467"/>
    </source>
</evidence>
<feature type="compositionally biased region" description="Polar residues" evidence="3">
    <location>
        <begin position="152"/>
        <end position="166"/>
    </location>
</feature>
<dbReference type="EMBL" id="AFYH01233815">
    <property type="status" value="NOT_ANNOTATED_CDS"/>
    <property type="molecule type" value="Genomic_DNA"/>
</dbReference>
<evidence type="ECO:0000256" key="3">
    <source>
        <dbReference type="SAM" id="MobiDB-lite"/>
    </source>
</evidence>
<reference evidence="5" key="2">
    <citation type="submission" date="2025-08" db="UniProtKB">
        <authorList>
            <consortium name="Ensembl"/>
        </authorList>
    </citation>
    <scope>IDENTIFICATION</scope>
</reference>